<dbReference type="FunFam" id="1.10.840.10:FF:000002">
    <property type="entry name" value="Rap guanine nucleotide exchange factor 4"/>
    <property type="match status" value="1"/>
</dbReference>
<dbReference type="AlphaFoldDB" id="A0A6B0R2V5"/>
<dbReference type="PROSITE" id="PS50212">
    <property type="entry name" value="RASGEF_NTER"/>
    <property type="match status" value="1"/>
</dbReference>
<sequence>MGLRVTGSWPPVLWQECFFDEAPPIHPHSETSRHPLYSAPLKVPPSRGVLLHLNSGTSPGQHTQLWELVRQECIVGTQPQKEKAVSFWTTRPESGSQQVYLIRMNKIVISYVKIFTYVTAYPKEDFKNIEILKLVHEGLCLVVVGSGVGCWRGPFVLDAGPLVEERLHAALDIAINAASLPVPPRPRLRDLPALLRSGLTLRRKRSAAGGRNKRYKWYTPSYCAVNLCIVIYPEVLVAGHPEKIRHRGEDPKSTRKAMVNSWMEAALTCFQKLLYELTRNIKETDLFPELTKRRWLLQDSIKKNFQSIPRTYSIPVCCIDDRHIVYKEKKQIYGENSSCAGRALRNIIIVQAADLIKDRANLKGFYRRSCVGSELVDWLLEHCPFVQCRSMAIGVWQLLLDMGILSSVDQHLYFQDTYVFYQFSSEECSYLYCEFEREEEWQNGVRLLLQLVPLIPSRAGICELSHQKIEDSEESSDEILARLTSAVQRELAAVIALKARKSALAQDEENSDKHVTVTEAEAAADPQAGMMCKLQERDDIGRIELVQKLARESCQFLQTDKKEQEKSEHQDDEVTTVEVKEQDQNVLVLKKVQSCGPAPQAGSAESDWRYVVVSGTPEKILEHLLNDLHLEEVQDKETETLLDDFLLTYTVFMTTDDLCQALLRQYPSLASGCCKYQGKEENSDVPCRKRKVLHLVSQWIALYKDWLHEDEHSKMFLKTIYRNVLDDVYEYPILEKELKEFQKILGMHRRHTVDEYSPQRKNKALFHQFSLKENWLQHRGTVTESEEIFCHVYITEHSYVSVKATVSSTAQEILRVVAEKIQHAEDDLALVAVTFSGEKHELQPNNLAISKSLDASGRIYVYRKDLADTLNPFAENEESQQRSIRILGMNTWDLALELMNFDWSLFSSIHEQELIYFTFSRQGSGEHTANLSLLLQRCNEVQLWVATEILLCSPLGKRVQLVKKFIKIAAHCKAQRNLNSFFAIVMGLNTASVSRLSQTWEKIPGKFKKLFSELESLTDPSLNHKAYRDAFKKMKPPKIPFMPLLLKDVTFIHEGNKTFLDNLVNFEKLHMIADTVRTLRHCRTNQFGGDISPKEHPELKSYVHHLYVIDSQQALFELSHRIEPRV</sequence>
<protein>
    <recommendedName>
        <fullName evidence="8">Rap guanine nucleotide exchange factor 5</fullName>
    </recommendedName>
</protein>
<dbReference type="CDD" id="cd00155">
    <property type="entry name" value="RasGEF"/>
    <property type="match status" value="1"/>
</dbReference>
<dbReference type="SMART" id="SM00229">
    <property type="entry name" value="RasGEFN"/>
    <property type="match status" value="1"/>
</dbReference>
<dbReference type="InterPro" id="IPR036390">
    <property type="entry name" value="WH_DNA-bd_sf"/>
</dbReference>
<evidence type="ECO:0000256" key="1">
    <source>
        <dbReference type="ARBA" id="ARBA00022658"/>
    </source>
</evidence>
<evidence type="ECO:0000313" key="6">
    <source>
        <dbReference type="EMBL" id="MXQ83277.1"/>
    </source>
</evidence>
<dbReference type="PANTHER" id="PTHR23113:SF26">
    <property type="entry name" value="RAP GUANINE NUCLEOTIDE EXCHANGE FACTOR 5"/>
    <property type="match status" value="1"/>
</dbReference>
<dbReference type="CDD" id="cd06224">
    <property type="entry name" value="REM"/>
    <property type="match status" value="1"/>
</dbReference>
<dbReference type="SMART" id="SM00049">
    <property type="entry name" value="DEP"/>
    <property type="match status" value="1"/>
</dbReference>
<dbReference type="InterPro" id="IPR029071">
    <property type="entry name" value="Ubiquitin-like_domsf"/>
</dbReference>
<feature type="domain" description="N-terminal Ras-GEF" evidence="5">
    <location>
        <begin position="608"/>
        <end position="746"/>
    </location>
</feature>
<dbReference type="SMART" id="SM00147">
    <property type="entry name" value="RasGEF"/>
    <property type="match status" value="1"/>
</dbReference>
<dbReference type="PROSITE" id="PS00720">
    <property type="entry name" value="RASGEF"/>
    <property type="match status" value="1"/>
</dbReference>
<dbReference type="SUPFAM" id="SSF48366">
    <property type="entry name" value="Ras GEF"/>
    <property type="match status" value="1"/>
</dbReference>
<accession>A0A6B0R2V5</accession>
<evidence type="ECO:0008006" key="8">
    <source>
        <dbReference type="Google" id="ProtNLM"/>
    </source>
</evidence>
<dbReference type="Gene3D" id="3.10.20.90">
    <property type="entry name" value="Phosphatidylinositol 3-kinase Catalytic Subunit, Chain A, domain 1"/>
    <property type="match status" value="1"/>
</dbReference>
<evidence type="ECO:0000256" key="2">
    <source>
        <dbReference type="PROSITE-ProRule" id="PRU00168"/>
    </source>
</evidence>
<dbReference type="PROSITE" id="PS50186">
    <property type="entry name" value="DEP"/>
    <property type="match status" value="1"/>
</dbReference>
<dbReference type="Gene3D" id="1.10.840.10">
    <property type="entry name" value="Ras guanine-nucleotide exchange factors catalytic domain"/>
    <property type="match status" value="1"/>
</dbReference>
<gene>
    <name evidence="6" type="ORF">E5288_WYG001394</name>
</gene>
<dbReference type="Pfam" id="PF00618">
    <property type="entry name" value="RasGEF_N"/>
    <property type="match status" value="1"/>
</dbReference>
<dbReference type="EMBL" id="VBQZ03000016">
    <property type="protein sequence ID" value="MXQ83277.1"/>
    <property type="molecule type" value="Genomic_DNA"/>
</dbReference>
<comment type="caution">
    <text evidence="6">The sequence shown here is derived from an EMBL/GenBank/DDBJ whole genome shotgun (WGS) entry which is preliminary data.</text>
</comment>
<evidence type="ECO:0000259" key="4">
    <source>
        <dbReference type="PROSITE" id="PS50186"/>
    </source>
</evidence>
<name>A0A6B0R2V5_9CETA</name>
<keyword evidence="7" id="KW-1185">Reference proteome</keyword>
<dbReference type="InterPro" id="IPR019804">
    <property type="entry name" value="Ras_G-nucl-exch_fac_CS"/>
</dbReference>
<dbReference type="SUPFAM" id="SSF54236">
    <property type="entry name" value="Ubiquitin-like"/>
    <property type="match status" value="1"/>
</dbReference>
<dbReference type="InterPro" id="IPR036964">
    <property type="entry name" value="RASGEF_cat_dom_sf"/>
</dbReference>
<dbReference type="Pfam" id="PF00610">
    <property type="entry name" value="DEP"/>
    <property type="match status" value="1"/>
</dbReference>
<dbReference type="PANTHER" id="PTHR23113">
    <property type="entry name" value="GUANINE NUCLEOTIDE EXCHANGE FACTOR"/>
    <property type="match status" value="1"/>
</dbReference>
<dbReference type="Proteomes" id="UP000322234">
    <property type="component" value="Unassembled WGS sequence"/>
</dbReference>
<evidence type="ECO:0000259" key="5">
    <source>
        <dbReference type="PROSITE" id="PS50212"/>
    </source>
</evidence>
<dbReference type="CDD" id="cd04437">
    <property type="entry name" value="DEP_Epac"/>
    <property type="match status" value="1"/>
</dbReference>
<dbReference type="Gene3D" id="1.10.10.10">
    <property type="entry name" value="Winged helix-like DNA-binding domain superfamily/Winged helix DNA-binding domain"/>
    <property type="match status" value="1"/>
</dbReference>
<organism evidence="6 7">
    <name type="scientific">Bos mutus</name>
    <name type="common">wild yak</name>
    <dbReference type="NCBI Taxonomy" id="72004"/>
    <lineage>
        <taxon>Eukaryota</taxon>
        <taxon>Metazoa</taxon>
        <taxon>Chordata</taxon>
        <taxon>Craniata</taxon>
        <taxon>Vertebrata</taxon>
        <taxon>Euteleostomi</taxon>
        <taxon>Mammalia</taxon>
        <taxon>Eutheria</taxon>
        <taxon>Laurasiatheria</taxon>
        <taxon>Artiodactyla</taxon>
        <taxon>Ruminantia</taxon>
        <taxon>Pecora</taxon>
        <taxon>Bovidae</taxon>
        <taxon>Bovinae</taxon>
        <taxon>Bos</taxon>
    </lineage>
</organism>
<dbReference type="InterPro" id="IPR023578">
    <property type="entry name" value="Ras_GEF_dom_sf"/>
</dbReference>
<proteinExistence type="predicted"/>
<dbReference type="Gene3D" id="1.20.870.10">
    <property type="entry name" value="Son of sevenless (SoS) protein Chain: S domain 1"/>
    <property type="match status" value="1"/>
</dbReference>
<dbReference type="InterPro" id="IPR036388">
    <property type="entry name" value="WH-like_DNA-bd_sf"/>
</dbReference>
<dbReference type="GO" id="GO:0007265">
    <property type="term" value="P:Ras protein signal transduction"/>
    <property type="evidence" value="ECO:0007669"/>
    <property type="project" value="TreeGrafter"/>
</dbReference>
<dbReference type="Pfam" id="PF00617">
    <property type="entry name" value="RasGEF"/>
    <property type="match status" value="1"/>
</dbReference>
<keyword evidence="1 2" id="KW-0344">Guanine-nucleotide releasing factor</keyword>
<reference evidence="6" key="1">
    <citation type="submission" date="2019-10" db="EMBL/GenBank/DDBJ databases">
        <title>The sequence and de novo assembly of the wild yak genome.</title>
        <authorList>
            <person name="Liu Y."/>
        </authorList>
    </citation>
    <scope>NUCLEOTIDE SEQUENCE [LARGE SCALE GENOMIC DNA]</scope>
    <source>
        <strain evidence="6">WY2019</strain>
    </source>
</reference>
<dbReference type="GO" id="GO:0005085">
    <property type="term" value="F:guanyl-nucleotide exchange factor activity"/>
    <property type="evidence" value="ECO:0007669"/>
    <property type="project" value="UniProtKB-KW"/>
</dbReference>
<dbReference type="GO" id="GO:0005886">
    <property type="term" value="C:plasma membrane"/>
    <property type="evidence" value="ECO:0007669"/>
    <property type="project" value="TreeGrafter"/>
</dbReference>
<dbReference type="InterPro" id="IPR001895">
    <property type="entry name" value="RASGEF_cat_dom"/>
</dbReference>
<feature type="domain" description="Ras-GEF" evidence="3">
    <location>
        <begin position="890"/>
        <end position="1125"/>
    </location>
</feature>
<evidence type="ECO:0000259" key="3">
    <source>
        <dbReference type="PROSITE" id="PS50009"/>
    </source>
</evidence>
<dbReference type="InterPro" id="IPR008937">
    <property type="entry name" value="Ras-like_GEF"/>
</dbReference>
<feature type="domain" description="DEP" evidence="4">
    <location>
        <begin position="356"/>
        <end position="425"/>
    </location>
</feature>
<dbReference type="SUPFAM" id="SSF46785">
    <property type="entry name" value="Winged helix' DNA-binding domain"/>
    <property type="match status" value="1"/>
</dbReference>
<dbReference type="FunFam" id="1.20.870.10:FF:000013">
    <property type="entry name" value="rap guanine nucleotide exchange factor 5"/>
    <property type="match status" value="1"/>
</dbReference>
<dbReference type="InterPro" id="IPR000591">
    <property type="entry name" value="DEP_dom"/>
</dbReference>
<dbReference type="PROSITE" id="PS50009">
    <property type="entry name" value="RASGEF_CAT"/>
    <property type="match status" value="1"/>
</dbReference>
<dbReference type="InterPro" id="IPR000651">
    <property type="entry name" value="Ras-like_Gua-exchang_fac_N"/>
</dbReference>
<evidence type="ECO:0000313" key="7">
    <source>
        <dbReference type="Proteomes" id="UP000322234"/>
    </source>
</evidence>